<dbReference type="InterPro" id="IPR016156">
    <property type="entry name" value="FAD/NAD-linked_Rdtase_dimer_sf"/>
</dbReference>
<dbReference type="OrthoDB" id="9786429at2"/>
<evidence type="ECO:0000256" key="1">
    <source>
        <dbReference type="ARBA" id="ARBA00007532"/>
    </source>
</evidence>
<sequence>MYDICFIGGGLNYAGAVVAAKAGMSVALIDRNLNLLGGTCLHKGCIPSKMFLHYGYLGYATKATSIFSREALLDMSQLQIEKRRLIESSNKAIVRQCKDITLIEGDAKVTAPHEISVGNEKIEAAYVVIGTGSKPFIPDGITYDGKQIITSDEVMMMSSLPQSIAIYGNGAIGLEMASFFAACGVKTTLIYLFEELFEKAHPSISASMKKQLESLGIILMPNSKIIKAKSSDESALITLEDGSSLVAEKLLVATGRHANTDVVACSQIKLNEHGIETDEMFETTEPDHFAIGDCNGKIQLAHAARAEVLNVVNRLLNRKPSILNLDYVVKFIHTLPMSYASVGLTRSTLEKLDEPFKESVVPLNAFTYSHIHHAKDGIMVVYTDAENFIVGAEILAPNAEELISTAAMALTGELSAALAKETILAHPTFSEALERAFFRL</sequence>
<dbReference type="InterPro" id="IPR036188">
    <property type="entry name" value="FAD/NAD-bd_sf"/>
</dbReference>
<dbReference type="PRINTS" id="PR00411">
    <property type="entry name" value="PNDRDTASEI"/>
</dbReference>
<dbReference type="SUPFAM" id="SSF55424">
    <property type="entry name" value="FAD/NAD-linked reductases, dimerisation (C-terminal) domain"/>
    <property type="match status" value="1"/>
</dbReference>
<evidence type="ECO:0000256" key="8">
    <source>
        <dbReference type="PIRSR" id="PIRSR000350-2"/>
    </source>
</evidence>
<feature type="binding site" evidence="9">
    <location>
        <position position="255"/>
    </location>
    <ligand>
        <name>NAD(+)</name>
        <dbReference type="ChEBI" id="CHEBI:57540"/>
    </ligand>
</feature>
<keyword evidence="6" id="KW-1015">Disulfide bond</keyword>
<keyword evidence="5 9" id="KW-0520">NAD</keyword>
<comment type="cofactor">
    <cofactor evidence="9">
        <name>FAD</name>
        <dbReference type="ChEBI" id="CHEBI:57692"/>
    </cofactor>
    <text evidence="9">Binds 1 FAD per subunit.</text>
</comment>
<evidence type="ECO:0000256" key="3">
    <source>
        <dbReference type="ARBA" id="ARBA00022827"/>
    </source>
</evidence>
<feature type="disulfide bond" description="Redox-active" evidence="10">
    <location>
        <begin position="40"/>
        <end position="45"/>
    </location>
</feature>
<evidence type="ECO:0000256" key="9">
    <source>
        <dbReference type="PIRSR" id="PIRSR000350-3"/>
    </source>
</evidence>
<dbReference type="Gene3D" id="3.50.50.60">
    <property type="entry name" value="FAD/NAD(P)-binding domain"/>
    <property type="match status" value="2"/>
</dbReference>
<dbReference type="GO" id="GO:0006103">
    <property type="term" value="P:2-oxoglutarate metabolic process"/>
    <property type="evidence" value="ECO:0007669"/>
    <property type="project" value="TreeGrafter"/>
</dbReference>
<dbReference type="Pfam" id="PF07992">
    <property type="entry name" value="Pyr_redox_2"/>
    <property type="match status" value="1"/>
</dbReference>
<evidence type="ECO:0000256" key="2">
    <source>
        <dbReference type="ARBA" id="ARBA00022630"/>
    </source>
</evidence>
<dbReference type="InterPro" id="IPR012999">
    <property type="entry name" value="Pyr_OxRdtase_I_AS"/>
</dbReference>
<feature type="domain" description="Pyridine nucleotide-disulphide oxidoreductase dimerisation" evidence="12">
    <location>
        <begin position="337"/>
        <end position="436"/>
    </location>
</feature>
<proteinExistence type="inferred from homology"/>
<keyword evidence="3 9" id="KW-0274">FAD</keyword>
<evidence type="ECO:0000256" key="4">
    <source>
        <dbReference type="ARBA" id="ARBA00023002"/>
    </source>
</evidence>
<evidence type="ECO:0000259" key="13">
    <source>
        <dbReference type="Pfam" id="PF07992"/>
    </source>
</evidence>
<dbReference type="GO" id="GO:0050660">
    <property type="term" value="F:flavin adenine dinucleotide binding"/>
    <property type="evidence" value="ECO:0007669"/>
    <property type="project" value="TreeGrafter"/>
</dbReference>
<comment type="similarity">
    <text evidence="1 11">Belongs to the class-I pyridine nucleotide-disulfide oxidoreductase family.</text>
</comment>
<keyword evidence="4 11" id="KW-0560">Oxidoreductase</keyword>
<gene>
    <name evidence="14" type="ORF">SAMN05216234_12027</name>
</gene>
<feature type="active site" description="Proton acceptor" evidence="8">
    <location>
        <position position="426"/>
    </location>
</feature>
<feature type="binding site" evidence="9">
    <location>
        <begin position="168"/>
        <end position="175"/>
    </location>
    <ligand>
        <name>NAD(+)</name>
        <dbReference type="ChEBI" id="CHEBI:57540"/>
    </ligand>
</feature>
<dbReference type="PIRSF" id="PIRSF000350">
    <property type="entry name" value="Mercury_reductase_MerA"/>
    <property type="match status" value="1"/>
</dbReference>
<dbReference type="PANTHER" id="PTHR22912:SF151">
    <property type="entry name" value="DIHYDROLIPOYL DEHYDROGENASE, MITOCHONDRIAL"/>
    <property type="match status" value="1"/>
</dbReference>
<dbReference type="EMBL" id="FOXB01000020">
    <property type="protein sequence ID" value="SFP45844.1"/>
    <property type="molecule type" value="Genomic_DNA"/>
</dbReference>
<evidence type="ECO:0000256" key="11">
    <source>
        <dbReference type="RuleBase" id="RU003691"/>
    </source>
</evidence>
<dbReference type="PANTHER" id="PTHR22912">
    <property type="entry name" value="DISULFIDE OXIDOREDUCTASE"/>
    <property type="match status" value="1"/>
</dbReference>
<feature type="binding site" evidence="9">
    <location>
        <begin position="131"/>
        <end position="133"/>
    </location>
    <ligand>
        <name>FAD</name>
        <dbReference type="ChEBI" id="CHEBI:57692"/>
    </ligand>
</feature>
<dbReference type="InterPro" id="IPR004099">
    <property type="entry name" value="Pyr_nucl-diS_OxRdtase_dimer"/>
</dbReference>
<dbReference type="SUPFAM" id="SSF51905">
    <property type="entry name" value="FAD/NAD(P)-binding domain"/>
    <property type="match status" value="1"/>
</dbReference>
<evidence type="ECO:0000256" key="6">
    <source>
        <dbReference type="ARBA" id="ARBA00023157"/>
    </source>
</evidence>
<name>A0A1I5QHQ6_9BACT</name>
<feature type="domain" description="FAD/NAD(P)-binding" evidence="13">
    <location>
        <begin position="2"/>
        <end position="306"/>
    </location>
</feature>
<reference evidence="14 15" key="1">
    <citation type="submission" date="2016-10" db="EMBL/GenBank/DDBJ databases">
        <authorList>
            <person name="de Groot N.N."/>
        </authorList>
    </citation>
    <scope>NUCLEOTIDE SEQUENCE [LARGE SCALE GENOMIC DNA]</scope>
    <source>
        <strain evidence="14 15">EP1-55-1</strain>
    </source>
</reference>
<feature type="binding site" evidence="9">
    <location>
        <position position="49"/>
    </location>
    <ligand>
        <name>FAD</name>
        <dbReference type="ChEBI" id="CHEBI:57692"/>
    </ligand>
</feature>
<dbReference type="AlphaFoldDB" id="A0A1I5QHQ6"/>
<keyword evidence="15" id="KW-1185">Reference proteome</keyword>
<evidence type="ECO:0000313" key="14">
    <source>
        <dbReference type="EMBL" id="SFP45844.1"/>
    </source>
</evidence>
<organism evidence="14 15">
    <name type="scientific">Hydrogenimonas thermophila</name>
    <dbReference type="NCBI Taxonomy" id="223786"/>
    <lineage>
        <taxon>Bacteria</taxon>
        <taxon>Pseudomonadati</taxon>
        <taxon>Campylobacterota</taxon>
        <taxon>Epsilonproteobacteria</taxon>
        <taxon>Campylobacterales</taxon>
        <taxon>Hydrogenimonadaceae</taxon>
        <taxon>Hydrogenimonas</taxon>
    </lineage>
</organism>
<keyword evidence="7 11" id="KW-0676">Redox-active center</keyword>
<dbReference type="InterPro" id="IPR023753">
    <property type="entry name" value="FAD/NAD-binding_dom"/>
</dbReference>
<keyword evidence="2 11" id="KW-0285">Flavoprotein</keyword>
<dbReference type="InterPro" id="IPR001100">
    <property type="entry name" value="Pyr_nuc-diS_OxRdtase"/>
</dbReference>
<feature type="binding site" evidence="9">
    <location>
        <position position="293"/>
    </location>
    <ligand>
        <name>FAD</name>
        <dbReference type="ChEBI" id="CHEBI:57692"/>
    </ligand>
</feature>
<dbReference type="Proteomes" id="UP000199227">
    <property type="component" value="Unassembled WGS sequence"/>
</dbReference>
<evidence type="ECO:0000256" key="10">
    <source>
        <dbReference type="PIRSR" id="PIRSR000350-4"/>
    </source>
</evidence>
<dbReference type="InterPro" id="IPR050151">
    <property type="entry name" value="Class-I_Pyr_Nuc-Dis_Oxidored"/>
</dbReference>
<protein>
    <submittedName>
        <fullName evidence="14">Dihydrolipoamide dehydrogenase</fullName>
    </submittedName>
</protein>
<dbReference type="Gene3D" id="3.30.390.30">
    <property type="match status" value="1"/>
</dbReference>
<dbReference type="Pfam" id="PF02852">
    <property type="entry name" value="Pyr_redox_dim"/>
    <property type="match status" value="1"/>
</dbReference>
<dbReference type="RefSeq" id="WP_092912623.1">
    <property type="nucleotide sequence ID" value="NZ_FOXB01000020.1"/>
</dbReference>
<evidence type="ECO:0000256" key="5">
    <source>
        <dbReference type="ARBA" id="ARBA00023027"/>
    </source>
</evidence>
<evidence type="ECO:0000259" key="12">
    <source>
        <dbReference type="Pfam" id="PF02852"/>
    </source>
</evidence>
<evidence type="ECO:0000256" key="7">
    <source>
        <dbReference type="ARBA" id="ARBA00023284"/>
    </source>
</evidence>
<evidence type="ECO:0000313" key="15">
    <source>
        <dbReference type="Proteomes" id="UP000199227"/>
    </source>
</evidence>
<dbReference type="PRINTS" id="PR00368">
    <property type="entry name" value="FADPNR"/>
</dbReference>
<dbReference type="PROSITE" id="PS00076">
    <property type="entry name" value="PYRIDINE_REDOX_1"/>
    <property type="match status" value="1"/>
</dbReference>
<accession>A0A1I5QHQ6</accession>
<keyword evidence="9" id="KW-0547">Nucleotide-binding</keyword>
<dbReference type="STRING" id="223786.SAMN05216234_12027"/>
<dbReference type="GO" id="GO:0004148">
    <property type="term" value="F:dihydrolipoyl dehydrogenase (NADH) activity"/>
    <property type="evidence" value="ECO:0007669"/>
    <property type="project" value="TreeGrafter"/>
</dbReference>